<feature type="compositionally biased region" description="Basic and acidic residues" evidence="7">
    <location>
        <begin position="511"/>
        <end position="524"/>
    </location>
</feature>
<proteinExistence type="inferred from homology"/>
<sequence length="547" mass="60340">MPFFFKGNQKAKKNQESLKTDDSSPENDHVTGNIRQSLSENLNIIKEKTGNSSDIVVRQLKTGLGGQVETAIVYVAGIADEKAIHEFLIESILNSKELKKKEDSRDILDSIAADAVALGGVHQKERLASVFDSLMAGDTVILADGAQFAVVASTKGGEKRSIKEPENQQAFRGSREGFIESLDTNLSLVRRIVKNPNLWVEKMTMGSVTKTDVALMYINGICNEKTVKEVKKRLAGIEIDSILESGYIEQLIEDVPFTTFPTIYHTERPDMVAGNLLEGRIAIFVDGTPFVLLVPAVFIQFFQSVEDYYSRFDIATFIRFLRVLIFFISLIAPAVYVGATTFHQEMIPTELLIVIAAQREIVPFPAVVEALMMEVSFEILREAGIRLPKAIGSAVSIVGAIVIGQAAVQAGIVSPAMVIIVAITAISSFATPAFAMAISARIVRFFFIIAAATTGFYGIILGLIIMFVHLNSMRSFGVPYMTPFAPFIPKNWGDTIFRSPWWTHEKRPELLGNDNKLRQGHDQKPQPPEPGDMKTDQQKGDGNEPQH</sequence>
<evidence type="ECO:0000256" key="6">
    <source>
        <dbReference type="PIRNR" id="PIRNR005690"/>
    </source>
</evidence>
<dbReference type="InterPro" id="IPR004995">
    <property type="entry name" value="Spore_Ger"/>
</dbReference>
<dbReference type="PIRSF" id="PIRSF005690">
    <property type="entry name" value="GerBA"/>
    <property type="match status" value="1"/>
</dbReference>
<comment type="similarity">
    <text evidence="2 6">Belongs to the GerABKA family.</text>
</comment>
<accession>A0ABM6LNP5</accession>
<feature type="compositionally biased region" description="Basic and acidic residues" evidence="7">
    <location>
        <begin position="531"/>
        <end position="547"/>
    </location>
</feature>
<gene>
    <name evidence="9" type="ORF">S101395_04574</name>
</gene>
<dbReference type="PANTHER" id="PTHR22550:SF5">
    <property type="entry name" value="LEUCINE ZIPPER PROTEIN 4"/>
    <property type="match status" value="1"/>
</dbReference>
<dbReference type="PANTHER" id="PTHR22550">
    <property type="entry name" value="SPORE GERMINATION PROTEIN"/>
    <property type="match status" value="1"/>
</dbReference>
<feature type="region of interest" description="Disordered" evidence="7">
    <location>
        <begin position="1"/>
        <end position="32"/>
    </location>
</feature>
<feature type="transmembrane region" description="Helical" evidence="8">
    <location>
        <begin position="281"/>
        <end position="302"/>
    </location>
</feature>
<evidence type="ECO:0000256" key="2">
    <source>
        <dbReference type="ARBA" id="ARBA00005278"/>
    </source>
</evidence>
<feature type="transmembrane region" description="Helical" evidence="8">
    <location>
        <begin position="445"/>
        <end position="470"/>
    </location>
</feature>
<evidence type="ECO:0000256" key="3">
    <source>
        <dbReference type="ARBA" id="ARBA00022692"/>
    </source>
</evidence>
<comment type="subcellular location">
    <subcellularLocation>
        <location evidence="6">Cell membrane</location>
    </subcellularLocation>
    <subcellularLocation>
        <location evidence="1">Membrane</location>
        <topology evidence="1">Multi-pass membrane protein</topology>
    </subcellularLocation>
</comment>
<keyword evidence="5 6" id="KW-0472">Membrane</keyword>
<evidence type="ECO:0000313" key="10">
    <source>
        <dbReference type="Proteomes" id="UP000196877"/>
    </source>
</evidence>
<dbReference type="RefSeq" id="WP_118310587.1">
    <property type="nucleotide sequence ID" value="NZ_CABJEH010000008.1"/>
</dbReference>
<reference evidence="9 10" key="1">
    <citation type="submission" date="2017-06" db="EMBL/GenBank/DDBJ databases">
        <title>Genome sequence of Bacillus sonorensis strain SRCM101395.</title>
        <authorList>
            <person name="Cho S.H."/>
        </authorList>
    </citation>
    <scope>NUCLEOTIDE SEQUENCE [LARGE SCALE GENOMIC DNA]</scope>
    <source>
        <strain evidence="9 10">SRCM101395</strain>
    </source>
</reference>
<dbReference type="InterPro" id="IPR050768">
    <property type="entry name" value="UPF0353/GerABKA_families"/>
</dbReference>
<evidence type="ECO:0000256" key="4">
    <source>
        <dbReference type="ARBA" id="ARBA00022989"/>
    </source>
</evidence>
<feature type="compositionally biased region" description="Basic and acidic residues" evidence="7">
    <location>
        <begin position="13"/>
        <end position="29"/>
    </location>
</feature>
<protein>
    <submittedName>
        <fullName evidence="9">Spore germination protein KA</fullName>
    </submittedName>
</protein>
<feature type="transmembrane region" description="Helical" evidence="8">
    <location>
        <begin position="390"/>
        <end position="410"/>
    </location>
</feature>
<keyword evidence="4 8" id="KW-1133">Transmembrane helix</keyword>
<name>A0ABM6LNP5_9BACI</name>
<feature type="region of interest" description="Disordered" evidence="7">
    <location>
        <begin position="511"/>
        <end position="547"/>
    </location>
</feature>
<keyword evidence="3 8" id="KW-0812">Transmembrane</keyword>
<keyword evidence="10" id="KW-1185">Reference proteome</keyword>
<dbReference type="Pfam" id="PF03323">
    <property type="entry name" value="GerA"/>
    <property type="match status" value="1"/>
</dbReference>
<dbReference type="Proteomes" id="UP000196877">
    <property type="component" value="Chromosome"/>
</dbReference>
<evidence type="ECO:0000256" key="7">
    <source>
        <dbReference type="SAM" id="MobiDB-lite"/>
    </source>
</evidence>
<evidence type="ECO:0000256" key="8">
    <source>
        <dbReference type="SAM" id="Phobius"/>
    </source>
</evidence>
<evidence type="ECO:0000256" key="5">
    <source>
        <dbReference type="ARBA" id="ARBA00023136"/>
    </source>
</evidence>
<evidence type="ECO:0000256" key="1">
    <source>
        <dbReference type="ARBA" id="ARBA00004141"/>
    </source>
</evidence>
<feature type="transmembrane region" description="Helical" evidence="8">
    <location>
        <begin position="416"/>
        <end position="438"/>
    </location>
</feature>
<organism evidence="9 10">
    <name type="scientific">Bacillus sonorensis</name>
    <dbReference type="NCBI Taxonomy" id="119858"/>
    <lineage>
        <taxon>Bacteria</taxon>
        <taxon>Bacillati</taxon>
        <taxon>Bacillota</taxon>
        <taxon>Bacilli</taxon>
        <taxon>Bacillales</taxon>
        <taxon>Bacillaceae</taxon>
        <taxon>Bacillus</taxon>
    </lineage>
</organism>
<evidence type="ECO:0000313" key="9">
    <source>
        <dbReference type="EMBL" id="ASB91062.1"/>
    </source>
</evidence>
<dbReference type="EMBL" id="CP021920">
    <property type="protein sequence ID" value="ASB91062.1"/>
    <property type="molecule type" value="Genomic_DNA"/>
</dbReference>
<feature type="transmembrane region" description="Helical" evidence="8">
    <location>
        <begin position="314"/>
        <end position="337"/>
    </location>
</feature>